<keyword evidence="2" id="KW-1185">Reference proteome</keyword>
<evidence type="ECO:0000313" key="2">
    <source>
        <dbReference type="Proteomes" id="UP000619033"/>
    </source>
</evidence>
<organism evidence="1 2">
    <name type="scientific">Fuscibacter oryzae</name>
    <dbReference type="NCBI Taxonomy" id="2803939"/>
    <lineage>
        <taxon>Bacteria</taxon>
        <taxon>Pseudomonadati</taxon>
        <taxon>Pseudomonadota</taxon>
        <taxon>Alphaproteobacteria</taxon>
        <taxon>Rhodobacterales</taxon>
        <taxon>Paracoccaceae</taxon>
        <taxon>Fuscibacter</taxon>
    </lineage>
</organism>
<gene>
    <name evidence="1" type="ORF">JI744_05430</name>
</gene>
<protein>
    <submittedName>
        <fullName evidence="1">Uncharacterized protein</fullName>
    </submittedName>
</protein>
<sequence length="96" mass="10170">MFWKKKPAEPVKRIENPALIAVFDRSKTLTVNVFPTEIKTPAIAGIMLADIAVHMSKALVAAGLAVSEASALSVIVEIFNAERANPTDVAVGGLVQ</sequence>
<name>A0A8J7MPE0_9RHOB</name>
<dbReference type="AlphaFoldDB" id="A0A8J7MPE0"/>
<comment type="caution">
    <text evidence="1">The sequence shown here is derived from an EMBL/GenBank/DDBJ whole genome shotgun (WGS) entry which is preliminary data.</text>
</comment>
<dbReference type="Gene3D" id="3.30.2370.10">
    <property type="entry name" value="putative pyruvate dehydrogenase"/>
    <property type="match status" value="1"/>
</dbReference>
<evidence type="ECO:0000313" key="1">
    <source>
        <dbReference type="EMBL" id="MBL4927543.1"/>
    </source>
</evidence>
<dbReference type="EMBL" id="JAESVP010000002">
    <property type="protein sequence ID" value="MBL4927543.1"/>
    <property type="molecule type" value="Genomic_DNA"/>
</dbReference>
<dbReference type="RefSeq" id="WP_202658668.1">
    <property type="nucleotide sequence ID" value="NZ_JAESVP010000002.1"/>
</dbReference>
<proteinExistence type="predicted"/>
<dbReference type="Proteomes" id="UP000619033">
    <property type="component" value="Unassembled WGS sequence"/>
</dbReference>
<reference evidence="1" key="1">
    <citation type="submission" date="2021-01" db="EMBL/GenBank/DDBJ databases">
        <title>Genome seq and assembly of Tabrizicola sp. KVB23.</title>
        <authorList>
            <person name="Chhetri G."/>
        </authorList>
    </citation>
    <scope>NUCLEOTIDE SEQUENCE</scope>
    <source>
        <strain evidence="1">KVB23</strain>
    </source>
</reference>
<accession>A0A8J7MPE0</accession>